<comment type="caution">
    <text evidence="2">The sequence shown here is derived from an EMBL/GenBank/DDBJ whole genome shotgun (WGS) entry which is preliminary data.</text>
</comment>
<feature type="coiled-coil region" evidence="1">
    <location>
        <begin position="89"/>
        <end position="151"/>
    </location>
</feature>
<keyword evidence="1" id="KW-0175">Coiled coil</keyword>
<gene>
    <name evidence="2" type="ORF">SteCoe_5637</name>
</gene>
<dbReference type="AlphaFoldDB" id="A0A1R2CRY3"/>
<evidence type="ECO:0000313" key="3">
    <source>
        <dbReference type="Proteomes" id="UP000187209"/>
    </source>
</evidence>
<evidence type="ECO:0000313" key="2">
    <source>
        <dbReference type="EMBL" id="OMJ91738.1"/>
    </source>
</evidence>
<protein>
    <submittedName>
        <fullName evidence="2">Uncharacterized protein</fullName>
    </submittedName>
</protein>
<sequence>MKKEPLCEEFSYEYNQDYSKFHMTYAQRERAALLQKVKDTLSGINYYKNSSKGLRDKNKMLYEEIQIFKELISKEKTKLSDPMASQKQLNEIKNATSVVENKLVQLKIEYGTKAEEIEEMKDDISKVYVKVQEKDLEIMKLHQEMEKLNGLVDDSKEIFKPSRQSIGSPRNPILLFRRRN</sequence>
<dbReference type="Proteomes" id="UP000187209">
    <property type="component" value="Unassembled WGS sequence"/>
</dbReference>
<reference evidence="2 3" key="1">
    <citation type="submission" date="2016-11" db="EMBL/GenBank/DDBJ databases">
        <title>The macronuclear genome of Stentor coeruleus: a giant cell with tiny introns.</title>
        <authorList>
            <person name="Slabodnick M."/>
            <person name="Ruby J.G."/>
            <person name="Reiff S.B."/>
            <person name="Swart E.C."/>
            <person name="Gosai S."/>
            <person name="Prabakaran S."/>
            <person name="Witkowska E."/>
            <person name="Larue G.E."/>
            <person name="Fisher S."/>
            <person name="Freeman R.M."/>
            <person name="Gunawardena J."/>
            <person name="Chu W."/>
            <person name="Stover N.A."/>
            <person name="Gregory B.D."/>
            <person name="Nowacki M."/>
            <person name="Derisi J."/>
            <person name="Roy S.W."/>
            <person name="Marshall W.F."/>
            <person name="Sood P."/>
        </authorList>
    </citation>
    <scope>NUCLEOTIDE SEQUENCE [LARGE SCALE GENOMIC DNA]</scope>
    <source>
        <strain evidence="2">WM001</strain>
    </source>
</reference>
<accession>A0A1R2CRY3</accession>
<keyword evidence="3" id="KW-1185">Reference proteome</keyword>
<evidence type="ECO:0000256" key="1">
    <source>
        <dbReference type="SAM" id="Coils"/>
    </source>
</evidence>
<dbReference type="EMBL" id="MPUH01000075">
    <property type="protein sequence ID" value="OMJ91738.1"/>
    <property type="molecule type" value="Genomic_DNA"/>
</dbReference>
<proteinExistence type="predicted"/>
<organism evidence="2 3">
    <name type="scientific">Stentor coeruleus</name>
    <dbReference type="NCBI Taxonomy" id="5963"/>
    <lineage>
        <taxon>Eukaryota</taxon>
        <taxon>Sar</taxon>
        <taxon>Alveolata</taxon>
        <taxon>Ciliophora</taxon>
        <taxon>Postciliodesmatophora</taxon>
        <taxon>Heterotrichea</taxon>
        <taxon>Heterotrichida</taxon>
        <taxon>Stentoridae</taxon>
        <taxon>Stentor</taxon>
    </lineage>
</organism>
<name>A0A1R2CRY3_9CILI</name>